<sequence>MTGHLLPAFQDVVVAGVAPELYHPVNKVEDLHGVTPSHGEVRPLENLAALDNGVERDAAQFQHIEILQHGGTYFDRCVTMRIANTIAQ</sequence>
<dbReference type="AlphaFoldDB" id="A0A4U0W6B5"/>
<dbReference type="EMBL" id="NAJQ01001506">
    <property type="protein sequence ID" value="TKA57884.1"/>
    <property type="molecule type" value="Genomic_DNA"/>
</dbReference>
<name>A0A4U0W6B5_9PEZI</name>
<comment type="caution">
    <text evidence="1">The sequence shown here is derived from an EMBL/GenBank/DDBJ whole genome shotgun (WGS) entry which is preliminary data.</text>
</comment>
<accession>A0A4U0W6B5</accession>
<reference evidence="1 2" key="1">
    <citation type="submission" date="2017-03" db="EMBL/GenBank/DDBJ databases">
        <title>Genomes of endolithic fungi from Antarctica.</title>
        <authorList>
            <person name="Coleine C."/>
            <person name="Masonjones S."/>
            <person name="Stajich J.E."/>
        </authorList>
    </citation>
    <scope>NUCLEOTIDE SEQUENCE [LARGE SCALE GENOMIC DNA]</scope>
    <source>
        <strain evidence="1 2">CCFEE 5184</strain>
    </source>
</reference>
<organism evidence="1 2">
    <name type="scientific">Friedmanniomyces simplex</name>
    <dbReference type="NCBI Taxonomy" id="329884"/>
    <lineage>
        <taxon>Eukaryota</taxon>
        <taxon>Fungi</taxon>
        <taxon>Dikarya</taxon>
        <taxon>Ascomycota</taxon>
        <taxon>Pezizomycotina</taxon>
        <taxon>Dothideomycetes</taxon>
        <taxon>Dothideomycetidae</taxon>
        <taxon>Mycosphaerellales</taxon>
        <taxon>Teratosphaeriaceae</taxon>
        <taxon>Friedmanniomyces</taxon>
    </lineage>
</organism>
<proteinExistence type="predicted"/>
<evidence type="ECO:0000313" key="2">
    <source>
        <dbReference type="Proteomes" id="UP000309340"/>
    </source>
</evidence>
<gene>
    <name evidence="1" type="ORF">B0A55_12459</name>
</gene>
<evidence type="ECO:0000313" key="1">
    <source>
        <dbReference type="EMBL" id="TKA57884.1"/>
    </source>
</evidence>
<protein>
    <submittedName>
        <fullName evidence="1">Uncharacterized protein</fullName>
    </submittedName>
</protein>
<keyword evidence="2" id="KW-1185">Reference proteome</keyword>
<dbReference type="Proteomes" id="UP000309340">
    <property type="component" value="Unassembled WGS sequence"/>
</dbReference>
<feature type="non-terminal residue" evidence="1">
    <location>
        <position position="88"/>
    </location>
</feature>